<dbReference type="InParanoid" id="K5WTM8"/>
<dbReference type="Proteomes" id="UP000008493">
    <property type="component" value="Unassembled WGS sequence"/>
</dbReference>
<name>K5WTM8_AGABU</name>
<dbReference type="AlphaFoldDB" id="K5WTM8"/>
<evidence type="ECO:0000313" key="1">
    <source>
        <dbReference type="EMBL" id="EKM74073.1"/>
    </source>
</evidence>
<accession>K5WTM8</accession>
<feature type="non-terminal residue" evidence="1">
    <location>
        <position position="97"/>
    </location>
</feature>
<gene>
    <name evidence="1" type="ORF">AGABI1DRAFT_17925</name>
</gene>
<dbReference type="STRING" id="597362.K5WTM8"/>
<dbReference type="RefSeq" id="XP_007335290.1">
    <property type="nucleotide sequence ID" value="XM_007335228.1"/>
</dbReference>
<dbReference type="EMBL" id="JH971686">
    <property type="protein sequence ID" value="EKM74073.1"/>
    <property type="molecule type" value="Genomic_DNA"/>
</dbReference>
<sequence length="97" mass="11457">MEIGSPMACMYLLGFPDHYTNITFVPFWWRTYVNEVWHAHLSHQSEHLNQETGNSVLLYRTHQGVSGVSITDDYKYRPAPYDSVPLYAWIQCARRYK</sequence>
<proteinExistence type="predicted"/>
<dbReference type="OMA" id="NEVWHAH"/>
<dbReference type="KEGG" id="abp:AGABI1DRAFT17925"/>
<dbReference type="GeneID" id="18828797"/>
<dbReference type="OrthoDB" id="3259294at2759"/>
<reference evidence="2" key="1">
    <citation type="journal article" date="2012" name="Proc. Natl. Acad. Sci. U.S.A.">
        <title>Genome sequence of the button mushroom Agaricus bisporus reveals mechanisms governing adaptation to a humic-rich ecological niche.</title>
        <authorList>
            <person name="Morin E."/>
            <person name="Kohler A."/>
            <person name="Baker A.R."/>
            <person name="Foulongne-Oriol M."/>
            <person name="Lombard V."/>
            <person name="Nagy L.G."/>
            <person name="Ohm R.A."/>
            <person name="Patyshakuliyeva A."/>
            <person name="Brun A."/>
            <person name="Aerts A.L."/>
            <person name="Bailey A.M."/>
            <person name="Billette C."/>
            <person name="Coutinho P.M."/>
            <person name="Deakin G."/>
            <person name="Doddapaneni H."/>
            <person name="Floudas D."/>
            <person name="Grimwood J."/>
            <person name="Hilden K."/>
            <person name="Kuees U."/>
            <person name="LaButti K.M."/>
            <person name="Lapidus A."/>
            <person name="Lindquist E.A."/>
            <person name="Lucas S.M."/>
            <person name="Murat C."/>
            <person name="Riley R.W."/>
            <person name="Salamov A.A."/>
            <person name="Schmutz J."/>
            <person name="Subramanian V."/>
            <person name="Woesten H.A.B."/>
            <person name="Xu J."/>
            <person name="Eastwood D.C."/>
            <person name="Foster G.D."/>
            <person name="Sonnenberg A.S."/>
            <person name="Cullen D."/>
            <person name="de Vries R.P."/>
            <person name="Lundell T."/>
            <person name="Hibbett D.S."/>
            <person name="Henrissat B."/>
            <person name="Burton K.S."/>
            <person name="Kerrigan R.W."/>
            <person name="Challen M.P."/>
            <person name="Grigoriev I.V."/>
            <person name="Martin F."/>
        </authorList>
    </citation>
    <scope>NUCLEOTIDE SEQUENCE [LARGE SCALE GENOMIC DNA]</scope>
    <source>
        <strain evidence="2">JB137-S8 / ATCC MYA-4627 / FGSC 10392</strain>
    </source>
</reference>
<protein>
    <submittedName>
        <fullName evidence="1">Uncharacterized protein</fullName>
    </submittedName>
</protein>
<organism evidence="1 2">
    <name type="scientific">Agaricus bisporus var. burnettii (strain JB137-S8 / ATCC MYA-4627 / FGSC 10392)</name>
    <name type="common">White button mushroom</name>
    <dbReference type="NCBI Taxonomy" id="597362"/>
    <lineage>
        <taxon>Eukaryota</taxon>
        <taxon>Fungi</taxon>
        <taxon>Dikarya</taxon>
        <taxon>Basidiomycota</taxon>
        <taxon>Agaricomycotina</taxon>
        <taxon>Agaricomycetes</taxon>
        <taxon>Agaricomycetidae</taxon>
        <taxon>Agaricales</taxon>
        <taxon>Agaricineae</taxon>
        <taxon>Agaricaceae</taxon>
        <taxon>Agaricus</taxon>
    </lineage>
</organism>
<keyword evidence="2" id="KW-1185">Reference proteome</keyword>
<evidence type="ECO:0000313" key="2">
    <source>
        <dbReference type="Proteomes" id="UP000008493"/>
    </source>
</evidence>
<dbReference type="HOGENOM" id="CLU_176678_0_0_1"/>